<dbReference type="EMBL" id="VYKL01000010">
    <property type="protein sequence ID" value="KAA9028581.1"/>
    <property type="molecule type" value="Genomic_DNA"/>
</dbReference>
<feature type="transmembrane region" description="Helical" evidence="5">
    <location>
        <begin position="6"/>
        <end position="25"/>
    </location>
</feature>
<reference evidence="6 7" key="1">
    <citation type="submission" date="2019-09" db="EMBL/GenBank/DDBJ databases">
        <title>Whole genome sequences of isolates from the Mars Exploration Rovers.</title>
        <authorList>
            <person name="Seuylemezian A."/>
            <person name="Vaishampayan P."/>
        </authorList>
    </citation>
    <scope>NUCLEOTIDE SEQUENCE [LARGE SCALE GENOMIC DNA]</scope>
    <source>
        <strain evidence="6 7">MER_TA_151</strain>
    </source>
</reference>
<comment type="caution">
    <text evidence="6">The sequence shown here is derived from an EMBL/GenBank/DDBJ whole genome shotgun (WGS) entry which is preliminary data.</text>
</comment>
<organism evidence="6 7">
    <name type="scientific">Niallia endozanthoxylica</name>
    <dbReference type="NCBI Taxonomy" id="2036016"/>
    <lineage>
        <taxon>Bacteria</taxon>
        <taxon>Bacillati</taxon>
        <taxon>Bacillota</taxon>
        <taxon>Bacilli</taxon>
        <taxon>Bacillales</taxon>
        <taxon>Bacillaceae</taxon>
        <taxon>Niallia</taxon>
    </lineage>
</organism>
<feature type="transmembrane region" description="Helical" evidence="5">
    <location>
        <begin position="93"/>
        <end position="115"/>
    </location>
</feature>
<evidence type="ECO:0000256" key="1">
    <source>
        <dbReference type="ARBA" id="ARBA00004141"/>
    </source>
</evidence>
<keyword evidence="7" id="KW-1185">Reference proteome</keyword>
<evidence type="ECO:0000256" key="4">
    <source>
        <dbReference type="ARBA" id="ARBA00023136"/>
    </source>
</evidence>
<evidence type="ECO:0000256" key="2">
    <source>
        <dbReference type="ARBA" id="ARBA00022692"/>
    </source>
</evidence>
<dbReference type="GO" id="GO:0016020">
    <property type="term" value="C:membrane"/>
    <property type="evidence" value="ECO:0007669"/>
    <property type="project" value="UniProtKB-SubCell"/>
</dbReference>
<evidence type="ECO:0000313" key="6">
    <source>
        <dbReference type="EMBL" id="KAA9028581.1"/>
    </source>
</evidence>
<dbReference type="OrthoDB" id="9811701at2"/>
<name>A0A5J5HZQ5_9BACI</name>
<comment type="subcellular location">
    <subcellularLocation>
        <location evidence="1">Membrane</location>
        <topology evidence="1">Multi-pass membrane protein</topology>
    </subcellularLocation>
</comment>
<keyword evidence="2 5" id="KW-0812">Transmembrane</keyword>
<evidence type="ECO:0000256" key="5">
    <source>
        <dbReference type="SAM" id="Phobius"/>
    </source>
</evidence>
<dbReference type="Proteomes" id="UP000326671">
    <property type="component" value="Unassembled WGS sequence"/>
</dbReference>
<dbReference type="PANTHER" id="PTHR30249:SF0">
    <property type="entry name" value="PLASTIDAL GLYCOLATE_GLYCERATE TRANSLOCATOR 1, CHLOROPLASTIC"/>
    <property type="match status" value="1"/>
</dbReference>
<proteinExistence type="predicted"/>
<evidence type="ECO:0000313" key="7">
    <source>
        <dbReference type="Proteomes" id="UP000326671"/>
    </source>
</evidence>
<keyword evidence="4 5" id="KW-0472">Membrane</keyword>
<feature type="transmembrane region" description="Helical" evidence="5">
    <location>
        <begin position="205"/>
        <end position="227"/>
    </location>
</feature>
<dbReference type="Pfam" id="PF04172">
    <property type="entry name" value="LrgB"/>
    <property type="match status" value="1"/>
</dbReference>
<gene>
    <name evidence="6" type="ORF">F4V44_04740</name>
</gene>
<keyword evidence="3 5" id="KW-1133">Transmembrane helix</keyword>
<sequence length="228" mass="25106">MNILLTYLFCILITLGSYGICTVFYRKYKKSWLNPLFSSSFLLVLLLLLFHIPEETYSQASSLFQFLLQLVVVSLAVPLYKQWTFIKKNYKKIFIGVMAGTAMGLLTVVLLAHFFHLKEQLLASLIPKSITLPIALTISSNLGGLYSTTIIFVIISALISVLIGPKLMQQLGIKSKAAKGLAMGTTAQMIGANTSSIWGEEGRTMGNVAMTTSALLLTLAVPIIRFIF</sequence>
<feature type="transmembrane region" description="Helical" evidence="5">
    <location>
        <begin position="64"/>
        <end position="81"/>
    </location>
</feature>
<accession>A0A5J5HZQ5</accession>
<dbReference type="RefSeq" id="WP_150438833.1">
    <property type="nucleotide sequence ID" value="NZ_VYKL01000010.1"/>
</dbReference>
<dbReference type="AlphaFoldDB" id="A0A5J5HZQ5"/>
<feature type="transmembrane region" description="Helical" evidence="5">
    <location>
        <begin position="32"/>
        <end position="52"/>
    </location>
</feature>
<evidence type="ECO:0000256" key="3">
    <source>
        <dbReference type="ARBA" id="ARBA00022989"/>
    </source>
</evidence>
<protein>
    <submittedName>
        <fullName evidence="6">LrgB family protein</fullName>
    </submittedName>
</protein>
<feature type="transmembrane region" description="Helical" evidence="5">
    <location>
        <begin position="145"/>
        <end position="168"/>
    </location>
</feature>
<dbReference type="InterPro" id="IPR007300">
    <property type="entry name" value="CidB/LrgB"/>
</dbReference>
<dbReference type="PANTHER" id="PTHR30249">
    <property type="entry name" value="PUTATIVE SEROTONIN TRANSPORTER"/>
    <property type="match status" value="1"/>
</dbReference>